<dbReference type="AlphaFoldDB" id="A0A0C5FYK3"/>
<feature type="compositionally biased region" description="Gly residues" evidence="1">
    <location>
        <begin position="113"/>
        <end position="124"/>
    </location>
</feature>
<gene>
    <name evidence="3" type="ORF">TU94_15905</name>
</gene>
<evidence type="ECO:0000256" key="1">
    <source>
        <dbReference type="SAM" id="MobiDB-lite"/>
    </source>
</evidence>
<evidence type="ECO:0000313" key="3">
    <source>
        <dbReference type="EMBL" id="AJP02738.1"/>
    </source>
</evidence>
<feature type="compositionally biased region" description="Basic and acidic residues" evidence="1">
    <location>
        <begin position="47"/>
        <end position="56"/>
    </location>
</feature>
<dbReference type="Pfam" id="PF20087">
    <property type="entry name" value="DUF6479"/>
    <property type="match status" value="1"/>
</dbReference>
<protein>
    <recommendedName>
        <fullName evidence="5">Secreted protein</fullName>
    </recommendedName>
</protein>
<evidence type="ECO:0008006" key="5">
    <source>
        <dbReference type="Google" id="ProtNLM"/>
    </source>
</evidence>
<name>A0A0C5FYK3_9ACTN</name>
<dbReference type="EMBL" id="CP010849">
    <property type="protein sequence ID" value="AJP02738.1"/>
    <property type="molecule type" value="Genomic_DNA"/>
</dbReference>
<evidence type="ECO:0000256" key="2">
    <source>
        <dbReference type="SAM" id="Phobius"/>
    </source>
</evidence>
<keyword evidence="2" id="KW-0472">Membrane</keyword>
<feature type="region of interest" description="Disordered" evidence="1">
    <location>
        <begin position="47"/>
        <end position="124"/>
    </location>
</feature>
<accession>A0A0C5FYK3</accession>
<dbReference type="HOGENOM" id="CLU_128229_0_0_11"/>
<keyword evidence="2" id="KW-1133">Transmembrane helix</keyword>
<keyword evidence="2" id="KW-0812">Transmembrane</keyword>
<dbReference type="PATRIC" id="fig|477245.3.peg.3368"/>
<feature type="transmembrane region" description="Helical" evidence="2">
    <location>
        <begin position="15"/>
        <end position="36"/>
    </location>
</feature>
<organism evidence="3 4">
    <name type="scientific">Streptomyces cyaneogriseus subsp. noncyanogenus</name>
    <dbReference type="NCBI Taxonomy" id="477245"/>
    <lineage>
        <taxon>Bacteria</taxon>
        <taxon>Bacillati</taxon>
        <taxon>Actinomycetota</taxon>
        <taxon>Actinomycetes</taxon>
        <taxon>Kitasatosporales</taxon>
        <taxon>Streptomycetaceae</taxon>
        <taxon>Streptomyces</taxon>
    </lineage>
</organism>
<sequence>MSTAMYGLAAASQHALNMTAAFIGGLVIAGALIWAVRVGMRVMEQELARPRPEEQPKLPATGPVREEREMREPDEVPLVVDGSGRLMPYQLHPASTRRGKDQQRRRWIPGSSGSFGGGGLPPGV</sequence>
<dbReference type="OrthoDB" id="4330154at2"/>
<keyword evidence="4" id="KW-1185">Reference proteome</keyword>
<dbReference type="KEGG" id="scw:TU94_15905"/>
<reference evidence="3 4" key="1">
    <citation type="submission" date="2015-02" db="EMBL/GenBank/DDBJ databases">
        <title>Genome sequence of thermotolerant Streptomyces cyaneogriseus subsp. Noncyanogenus NMWT1, the producer of nematocidal antibiotics nemadectin.</title>
        <authorList>
            <person name="Wang H."/>
            <person name="Li C."/>
            <person name="Xiang W."/>
            <person name="Wang X."/>
        </authorList>
    </citation>
    <scope>NUCLEOTIDE SEQUENCE [LARGE SCALE GENOMIC DNA]</scope>
    <source>
        <strain evidence="3 4">NMWT 1</strain>
    </source>
</reference>
<evidence type="ECO:0000313" key="4">
    <source>
        <dbReference type="Proteomes" id="UP000032234"/>
    </source>
</evidence>
<dbReference type="RefSeq" id="WP_044382558.1">
    <property type="nucleotide sequence ID" value="NZ_CP010849.1"/>
</dbReference>
<dbReference type="InterPro" id="IPR045513">
    <property type="entry name" value="DUF6479"/>
</dbReference>
<proteinExistence type="predicted"/>
<feature type="compositionally biased region" description="Basic and acidic residues" evidence="1">
    <location>
        <begin position="64"/>
        <end position="74"/>
    </location>
</feature>
<dbReference type="Proteomes" id="UP000032234">
    <property type="component" value="Chromosome"/>
</dbReference>